<dbReference type="Gene3D" id="3.40.50.2000">
    <property type="entry name" value="Glycogen Phosphorylase B"/>
    <property type="match status" value="2"/>
</dbReference>
<comment type="caution">
    <text evidence="3">The sequence shown here is derived from an EMBL/GenBank/DDBJ whole genome shotgun (WGS) entry which is preliminary data.</text>
</comment>
<dbReference type="SUPFAM" id="SSF53756">
    <property type="entry name" value="UDP-Glycosyltransferase/glycogen phosphorylase"/>
    <property type="match status" value="1"/>
</dbReference>
<keyword evidence="2" id="KW-0808">Transferase</keyword>
<dbReference type="Pfam" id="PF00201">
    <property type="entry name" value="UDPGT"/>
    <property type="match status" value="1"/>
</dbReference>
<comment type="similarity">
    <text evidence="1">Belongs to the UDP-glycosyltransferase family.</text>
</comment>
<organism evidence="3 4">
    <name type="scientific">Papaver atlanticum</name>
    <dbReference type="NCBI Taxonomy" id="357466"/>
    <lineage>
        <taxon>Eukaryota</taxon>
        <taxon>Viridiplantae</taxon>
        <taxon>Streptophyta</taxon>
        <taxon>Embryophyta</taxon>
        <taxon>Tracheophyta</taxon>
        <taxon>Spermatophyta</taxon>
        <taxon>Magnoliopsida</taxon>
        <taxon>Ranunculales</taxon>
        <taxon>Papaveraceae</taxon>
        <taxon>Papaveroideae</taxon>
        <taxon>Papaver</taxon>
    </lineage>
</organism>
<dbReference type="EMBL" id="JAJJMB010008995">
    <property type="protein sequence ID" value="KAI3917366.1"/>
    <property type="molecule type" value="Genomic_DNA"/>
</dbReference>
<gene>
    <name evidence="3" type="ORF">MKW98_027285</name>
</gene>
<dbReference type="PANTHER" id="PTHR11926:SF774">
    <property type="entry name" value="UDP-GLYCOSYLTRANSFERASE 85A1-RELATED"/>
    <property type="match status" value="1"/>
</dbReference>
<dbReference type="GO" id="GO:0080044">
    <property type="term" value="F:quercetin 7-O-glucosyltransferase activity"/>
    <property type="evidence" value="ECO:0007669"/>
    <property type="project" value="TreeGrafter"/>
</dbReference>
<evidence type="ECO:0000256" key="1">
    <source>
        <dbReference type="ARBA" id="ARBA00009995"/>
    </source>
</evidence>
<dbReference type="InterPro" id="IPR002213">
    <property type="entry name" value="UDP_glucos_trans"/>
</dbReference>
<accession>A0AAD4XJ85</accession>
<dbReference type="CDD" id="cd03784">
    <property type="entry name" value="GT1_Gtf-like"/>
    <property type="match status" value="1"/>
</dbReference>
<keyword evidence="4" id="KW-1185">Reference proteome</keyword>
<dbReference type="AlphaFoldDB" id="A0AAD4XJ85"/>
<name>A0AAD4XJ85_9MAGN</name>
<evidence type="ECO:0000313" key="4">
    <source>
        <dbReference type="Proteomes" id="UP001202328"/>
    </source>
</evidence>
<dbReference type="Proteomes" id="UP001202328">
    <property type="component" value="Unassembled WGS sequence"/>
</dbReference>
<evidence type="ECO:0000313" key="3">
    <source>
        <dbReference type="EMBL" id="KAI3917366.1"/>
    </source>
</evidence>
<protein>
    <submittedName>
        <fullName evidence="3">Uncharacterized protein</fullName>
    </submittedName>
</protein>
<dbReference type="FunFam" id="3.40.50.2000:FF:000138">
    <property type="entry name" value="Glycosyltransferase"/>
    <property type="match status" value="1"/>
</dbReference>
<dbReference type="GO" id="GO:0080043">
    <property type="term" value="F:quercetin 3-O-glucosyltransferase activity"/>
    <property type="evidence" value="ECO:0007669"/>
    <property type="project" value="TreeGrafter"/>
</dbReference>
<reference evidence="3" key="1">
    <citation type="submission" date="2022-04" db="EMBL/GenBank/DDBJ databases">
        <title>A functionally conserved STORR gene fusion in Papaver species that diverged 16.8 million years ago.</title>
        <authorList>
            <person name="Catania T."/>
        </authorList>
    </citation>
    <scope>NUCLEOTIDE SEQUENCE</scope>
    <source>
        <strain evidence="3">S-188037</strain>
    </source>
</reference>
<proteinExistence type="inferred from homology"/>
<evidence type="ECO:0000256" key="2">
    <source>
        <dbReference type="ARBA" id="ARBA00022679"/>
    </source>
</evidence>
<sequence length="465" mass="52097">MGSSTNDGRISNICHVVAMPYPGRGHVNPMMNLCKLLVSKMGENIKISFVVTEEWCSFIDANPRPPQIQLRTIPNVIPSELVRALDFSGFVDSVFTNVEAPVEQLMDKLELESPVTAIIADTYLALAVNVGYRKNIPVVSLWTMSPSVFSVFYHFDLFAQNGHFPVDLSERGDEMIDYIPGIAPTRLSDMPTIFDGSGGKVLGRVMEAFELVRKAQCVLFTSFHELEVQVVETLMSILPFPVYCIGPSIPHLAQVPNDNSIKQDYLKWLDVQPRNSVLYVSLGSFLSVSKEQMEEIYAGLRDSGVRYLLISRVDTSRVEVTSSDEEMKSTRSLVVPWCDQLRVLCHSSIGGFWTHCGWNSTLEGVYSGVPMLTFPIFFDQIPNRKLIVDDWKVGMKVTGADKLVTRHEISKIVEKFMDLDEGNEECKDMRRRSNELKESCRKALACGGTSDTNLNAFIKTILKVA</sequence>
<dbReference type="PANTHER" id="PTHR11926">
    <property type="entry name" value="GLUCOSYL/GLUCURONOSYL TRANSFERASES"/>
    <property type="match status" value="1"/>
</dbReference>